<feature type="transmembrane region" description="Helical" evidence="8">
    <location>
        <begin position="97"/>
        <end position="116"/>
    </location>
</feature>
<dbReference type="EMBL" id="LFMI01000687">
    <property type="protein sequence ID" value="OTA06487.1"/>
    <property type="molecule type" value="Genomic_DNA"/>
</dbReference>
<dbReference type="AlphaFoldDB" id="A0A2H2ZGA3"/>
<dbReference type="GO" id="GO:0015204">
    <property type="term" value="F:urea transmembrane transporter activity"/>
    <property type="evidence" value="ECO:0007669"/>
    <property type="project" value="InterPro"/>
</dbReference>
<keyword evidence="4 8" id="KW-1133">Transmembrane helix</keyword>
<feature type="transmembrane region" description="Helical" evidence="8">
    <location>
        <begin position="436"/>
        <end position="454"/>
    </location>
</feature>
<feature type="transmembrane region" description="Helical" evidence="8">
    <location>
        <begin position="18"/>
        <end position="39"/>
    </location>
</feature>
<dbReference type="PANTHER" id="PTHR46154">
    <property type="match status" value="1"/>
</dbReference>
<feature type="transmembrane region" description="Helical" evidence="8">
    <location>
        <begin position="259"/>
        <end position="281"/>
    </location>
</feature>
<feature type="region of interest" description="Disordered" evidence="7">
    <location>
        <begin position="542"/>
        <end position="573"/>
    </location>
</feature>
<feature type="transmembrane region" description="Helical" evidence="8">
    <location>
        <begin position="358"/>
        <end position="384"/>
    </location>
</feature>
<comment type="similarity">
    <text evidence="2 6">Belongs to the sodium:solute symporter (SSF) (TC 2.A.21) family.</text>
</comment>
<dbReference type="PROSITE" id="PS50283">
    <property type="entry name" value="NA_SOLUT_SYMP_3"/>
    <property type="match status" value="1"/>
</dbReference>
<name>A0A2H2ZGA3_TRIPA</name>
<evidence type="ECO:0000256" key="8">
    <source>
        <dbReference type="SAM" id="Phobius"/>
    </source>
</evidence>
<feature type="transmembrane region" description="Helical" evidence="8">
    <location>
        <begin position="164"/>
        <end position="189"/>
    </location>
</feature>
<evidence type="ECO:0000313" key="10">
    <source>
        <dbReference type="Proteomes" id="UP000219286"/>
    </source>
</evidence>
<sequence>MSVQLGVSGVPVIPQGTAYGLLIGLGVAFCGVILIAIKVQRAYLSEDSSTSEMFMVANRSVGRGLTASAVFSSWMWINETVFSAAFCYKFGLAVPFWWATGLCFQIALMAALGVLAKIRVPYAHTSLEIIRMRYGKIGHVVFIILNITNNVFGCASMILTGSQLIYGVSGMHFVAATILIPLGVVLYTAVGGLKATFLTDYLHTAIALILIIYFTLTTLTHEAVGGLGGLYDKVMATASENMIPRNYEGSLLTMKSVDAIIWGLILKFGNLALVVMDTAFWQKSFATEVKATVPGYNIAAVAIFGIPWGLGTVIGLTARAIHNTPIFPTYPGEFSPSLVNAGLVMPYTIKALIGDKGIIAFFVLLFMALTSTVSSSMIAVSSIISFDLYKTYINPKATDKRLMKVSHLAVVFHTIFITGISLALNYGGADMTWIGYFRPILSCPGIIPLGLTLGWSKQTRLAAIASPILGFLTGLSVWLATAKSMYGTINIATTEASFPALYGAIASFFSPALYSVVISLYKPESFDWRRFLLIELAEAPKADESESSTPPSDDEKENKTKTGSSESKGNGIVIAESPSENTSVIASDAEKADAVRVRERQTVSVSASGDNNSLDLDNVQHPFTEETLQELRHWYRIAWAFFVVIVLVTFVAWPMPLYRNYIFSKSFFSGWTTVAIIWQFFAFFAVVVYPLYDGRHAIVKASRGVWRAIGRKFNKA</sequence>
<organism evidence="9 10">
    <name type="scientific">Trichoderma parareesei</name>
    <name type="common">Filamentous fungus</name>
    <dbReference type="NCBI Taxonomy" id="858221"/>
    <lineage>
        <taxon>Eukaryota</taxon>
        <taxon>Fungi</taxon>
        <taxon>Dikarya</taxon>
        <taxon>Ascomycota</taxon>
        <taxon>Pezizomycotina</taxon>
        <taxon>Sordariomycetes</taxon>
        <taxon>Hypocreomycetidae</taxon>
        <taxon>Hypocreales</taxon>
        <taxon>Hypocreaceae</taxon>
        <taxon>Trichoderma</taxon>
    </lineage>
</organism>
<evidence type="ECO:0000256" key="3">
    <source>
        <dbReference type="ARBA" id="ARBA00022692"/>
    </source>
</evidence>
<feature type="transmembrane region" description="Helical" evidence="8">
    <location>
        <begin position="500"/>
        <end position="521"/>
    </location>
</feature>
<gene>
    <name evidence="9" type="ORF">A9Z42_0072110</name>
</gene>
<dbReference type="Proteomes" id="UP000219286">
    <property type="component" value="Unassembled WGS sequence"/>
</dbReference>
<accession>A0A2H2ZGA3</accession>
<dbReference type="PANTHER" id="PTHR46154:SF3">
    <property type="entry name" value="DUR32P"/>
    <property type="match status" value="1"/>
</dbReference>
<feature type="transmembrane region" description="Helical" evidence="8">
    <location>
        <begin position="668"/>
        <end position="692"/>
    </location>
</feature>
<dbReference type="CDD" id="cd11476">
    <property type="entry name" value="SLC5sbd_DUR3"/>
    <property type="match status" value="1"/>
</dbReference>
<evidence type="ECO:0000256" key="4">
    <source>
        <dbReference type="ARBA" id="ARBA00022989"/>
    </source>
</evidence>
<evidence type="ECO:0000256" key="1">
    <source>
        <dbReference type="ARBA" id="ARBA00004141"/>
    </source>
</evidence>
<dbReference type="InterPro" id="IPR031155">
    <property type="entry name" value="DUR"/>
</dbReference>
<proteinExistence type="inferred from homology"/>
<feature type="transmembrane region" description="Helical" evidence="8">
    <location>
        <begin position="461"/>
        <end position="480"/>
    </location>
</feature>
<dbReference type="InterPro" id="IPR038377">
    <property type="entry name" value="Na/Glc_symporter_sf"/>
</dbReference>
<keyword evidence="10" id="KW-1185">Reference proteome</keyword>
<feature type="transmembrane region" description="Helical" evidence="8">
    <location>
        <begin position="201"/>
        <end position="220"/>
    </location>
</feature>
<protein>
    <submittedName>
        <fullName evidence="9">Urea transporter</fullName>
    </submittedName>
</protein>
<feature type="transmembrane region" description="Helical" evidence="8">
    <location>
        <begin position="405"/>
        <end position="424"/>
    </location>
</feature>
<dbReference type="Pfam" id="PF00474">
    <property type="entry name" value="SSF"/>
    <property type="match status" value="1"/>
</dbReference>
<evidence type="ECO:0000256" key="5">
    <source>
        <dbReference type="ARBA" id="ARBA00023136"/>
    </source>
</evidence>
<comment type="subcellular location">
    <subcellularLocation>
        <location evidence="1">Membrane</location>
        <topology evidence="1">Multi-pass membrane protein</topology>
    </subcellularLocation>
</comment>
<reference evidence="9 10" key="1">
    <citation type="journal article" date="2015" name="Genome Announc.">
        <title>Genome sequence and annotation of Trichoderma parareesei, the ancestor of the cellulase producer Trichoderma reesei.</title>
        <authorList>
            <person name="Yang D."/>
            <person name="Pomraning K."/>
            <person name="Kopchinskiy A."/>
            <person name="Karimi Aghcheh R."/>
            <person name="Atanasova L."/>
            <person name="Chenthamara K."/>
            <person name="Baker S.E."/>
            <person name="Zhang R."/>
            <person name="Shen Q."/>
            <person name="Freitag M."/>
            <person name="Kubicek C.P."/>
            <person name="Druzhinina I.S."/>
        </authorList>
    </citation>
    <scope>NUCLEOTIDE SEQUENCE [LARGE SCALE GENOMIC DNA]</scope>
    <source>
        <strain evidence="9 10">CBS 125925</strain>
    </source>
</reference>
<keyword evidence="5 8" id="KW-0472">Membrane</keyword>
<feature type="transmembrane region" description="Helical" evidence="8">
    <location>
        <begin position="293"/>
        <end position="318"/>
    </location>
</feature>
<feature type="transmembrane region" description="Helical" evidence="8">
    <location>
        <begin position="637"/>
        <end position="656"/>
    </location>
</feature>
<evidence type="ECO:0000256" key="7">
    <source>
        <dbReference type="SAM" id="MobiDB-lite"/>
    </source>
</evidence>
<comment type="caution">
    <text evidence="9">The sequence shown here is derived from an EMBL/GenBank/DDBJ whole genome shotgun (WGS) entry which is preliminary data.</text>
</comment>
<feature type="transmembrane region" description="Helical" evidence="8">
    <location>
        <begin position="60"/>
        <end position="77"/>
    </location>
</feature>
<dbReference type="OrthoDB" id="6132759at2759"/>
<evidence type="ECO:0000256" key="2">
    <source>
        <dbReference type="ARBA" id="ARBA00006434"/>
    </source>
</evidence>
<dbReference type="GO" id="GO:0005886">
    <property type="term" value="C:plasma membrane"/>
    <property type="evidence" value="ECO:0007669"/>
    <property type="project" value="TreeGrafter"/>
</dbReference>
<evidence type="ECO:0000313" key="9">
    <source>
        <dbReference type="EMBL" id="OTA06487.1"/>
    </source>
</evidence>
<evidence type="ECO:0000256" key="6">
    <source>
        <dbReference type="RuleBase" id="RU362091"/>
    </source>
</evidence>
<keyword evidence="3 8" id="KW-0812">Transmembrane</keyword>
<dbReference type="InterPro" id="IPR001734">
    <property type="entry name" value="Na/solute_symporter"/>
</dbReference>
<feature type="transmembrane region" description="Helical" evidence="8">
    <location>
        <begin position="137"/>
        <end position="158"/>
    </location>
</feature>
<dbReference type="Gene3D" id="1.20.1730.10">
    <property type="entry name" value="Sodium/glucose cotransporter"/>
    <property type="match status" value="1"/>
</dbReference>